<evidence type="ECO:0000313" key="2">
    <source>
        <dbReference type="Proteomes" id="UP000427906"/>
    </source>
</evidence>
<dbReference type="KEGG" id="dalk:DSCA_03090"/>
<name>A0A5K7YF53_9BACT</name>
<dbReference type="AlphaFoldDB" id="A0A5K7YF53"/>
<sequence>MDSFQRNGWSLCGGIRNYALVYGIKEVLTKAGKGVYAADKDPKGNIEQLVLFDL</sequence>
<evidence type="ECO:0000313" key="1">
    <source>
        <dbReference type="EMBL" id="BBO66379.1"/>
    </source>
</evidence>
<organism evidence="1 2">
    <name type="scientific">Desulfosarcina alkanivorans</name>
    <dbReference type="NCBI Taxonomy" id="571177"/>
    <lineage>
        <taxon>Bacteria</taxon>
        <taxon>Pseudomonadati</taxon>
        <taxon>Thermodesulfobacteriota</taxon>
        <taxon>Desulfobacteria</taxon>
        <taxon>Desulfobacterales</taxon>
        <taxon>Desulfosarcinaceae</taxon>
        <taxon>Desulfosarcina</taxon>
    </lineage>
</organism>
<protein>
    <submittedName>
        <fullName evidence="1">Uncharacterized protein</fullName>
    </submittedName>
</protein>
<accession>A0A5K7YF53</accession>
<dbReference type="EMBL" id="AP021874">
    <property type="protein sequence ID" value="BBO66379.1"/>
    <property type="molecule type" value="Genomic_DNA"/>
</dbReference>
<dbReference type="Proteomes" id="UP000427906">
    <property type="component" value="Chromosome"/>
</dbReference>
<proteinExistence type="predicted"/>
<keyword evidence="2" id="KW-1185">Reference proteome</keyword>
<reference evidence="1 2" key="1">
    <citation type="submission" date="2019-11" db="EMBL/GenBank/DDBJ databases">
        <title>Comparative genomics of hydrocarbon-degrading Desulfosarcina strains.</title>
        <authorList>
            <person name="Watanabe M."/>
            <person name="Kojima H."/>
            <person name="Fukui M."/>
        </authorList>
    </citation>
    <scope>NUCLEOTIDE SEQUENCE [LARGE SCALE GENOMIC DNA]</scope>
    <source>
        <strain evidence="1 2">PL12</strain>
    </source>
</reference>
<gene>
    <name evidence="1" type="ORF">DSCA_03090</name>
</gene>